<dbReference type="EMBL" id="JPVR01000069">
    <property type="protein sequence ID" value="KGR86904.1"/>
    <property type="molecule type" value="Genomic_DNA"/>
</dbReference>
<gene>
    <name evidence="1" type="ORF">CD31_08460</name>
</gene>
<dbReference type="PANTHER" id="PTHR37166:SF1">
    <property type="entry name" value="PROTEIN FLAG"/>
    <property type="match status" value="1"/>
</dbReference>
<dbReference type="InterPro" id="IPR035924">
    <property type="entry name" value="FlaG-like_sf"/>
</dbReference>
<evidence type="ECO:0008006" key="3">
    <source>
        <dbReference type="Google" id="ProtNLM"/>
    </source>
</evidence>
<organism evidence="1 2">
    <name type="scientific">Lysinibacillus boronitolerans JCM 21713 = 10a = NBRC 103108</name>
    <dbReference type="NCBI Taxonomy" id="1294264"/>
    <lineage>
        <taxon>Bacteria</taxon>
        <taxon>Bacillati</taxon>
        <taxon>Bacillota</taxon>
        <taxon>Bacilli</taxon>
        <taxon>Bacillales</taxon>
        <taxon>Bacillaceae</taxon>
        <taxon>Lysinibacillus</taxon>
    </lineage>
</organism>
<proteinExistence type="predicted"/>
<keyword evidence="2" id="KW-1185">Reference proteome</keyword>
<evidence type="ECO:0000313" key="1">
    <source>
        <dbReference type="EMBL" id="KGR86904.1"/>
    </source>
</evidence>
<accession>A0ABR4Y1S2</accession>
<reference evidence="1 2" key="1">
    <citation type="submission" date="2014-02" db="EMBL/GenBank/DDBJ databases">
        <title>Draft genome sequence of Lysinibacillus boronitolerans NBRC 103108.</title>
        <authorList>
            <person name="Zhang F."/>
            <person name="Wang G."/>
            <person name="Zhang L."/>
        </authorList>
    </citation>
    <scope>NUCLEOTIDE SEQUENCE [LARGE SCALE GENOMIC DNA]</scope>
    <source>
        <strain evidence="1 2">NBRC 103108</strain>
    </source>
</reference>
<dbReference type="Gene3D" id="3.30.160.170">
    <property type="entry name" value="FlaG-like"/>
    <property type="match status" value="1"/>
</dbReference>
<dbReference type="PANTHER" id="PTHR37166">
    <property type="entry name" value="PROTEIN FLAG"/>
    <property type="match status" value="1"/>
</dbReference>
<name>A0ABR4Y1S2_9BACI</name>
<dbReference type="SUPFAM" id="SSF160214">
    <property type="entry name" value="FlaG-like"/>
    <property type="match status" value="1"/>
</dbReference>
<dbReference type="RefSeq" id="WP_036076729.1">
    <property type="nucleotide sequence ID" value="NZ_AVCW01000013.1"/>
</dbReference>
<sequence length="125" mass="14381">MRINTQNLDTTMKTISTVSQSNVEQNSAEPIQQITDVLKQDQQQETGTRKVTKENIEKAIDSIGEFLNLDHKQSKFVLHEGLNKYFVRLVNSETEEVIKEIPPEKLLDAFYEMKKLAGMIIDEKI</sequence>
<comment type="caution">
    <text evidence="1">The sequence shown here is derived from an EMBL/GenBank/DDBJ whole genome shotgun (WGS) entry which is preliminary data.</text>
</comment>
<dbReference type="Proteomes" id="UP000030487">
    <property type="component" value="Unassembled WGS sequence"/>
</dbReference>
<protein>
    <recommendedName>
        <fullName evidence="3">Flagellar protein FlaG</fullName>
    </recommendedName>
</protein>
<dbReference type="InterPro" id="IPR005186">
    <property type="entry name" value="FlaG"/>
</dbReference>
<evidence type="ECO:0000313" key="2">
    <source>
        <dbReference type="Proteomes" id="UP000030487"/>
    </source>
</evidence>
<dbReference type="Pfam" id="PF03646">
    <property type="entry name" value="FlaG"/>
    <property type="match status" value="1"/>
</dbReference>